<dbReference type="Pfam" id="PF01408">
    <property type="entry name" value="GFO_IDH_MocA"/>
    <property type="match status" value="1"/>
</dbReference>
<dbReference type="SUPFAM" id="SSF51735">
    <property type="entry name" value="NAD(P)-binding Rossmann-fold domains"/>
    <property type="match status" value="1"/>
</dbReference>
<proteinExistence type="predicted"/>
<evidence type="ECO:0000313" key="5">
    <source>
        <dbReference type="Proteomes" id="UP000677265"/>
    </source>
</evidence>
<dbReference type="EMBL" id="JAGYPE020000020">
    <property type="protein sequence ID" value="MCH6266426.1"/>
    <property type="molecule type" value="Genomic_DNA"/>
</dbReference>
<evidence type="ECO:0000313" key="4">
    <source>
        <dbReference type="EMBL" id="MCH6266426.1"/>
    </source>
</evidence>
<organism evidence="3">
    <name type="scientific">Neobacillus citreus</name>
    <dbReference type="NCBI Taxonomy" id="2833578"/>
    <lineage>
        <taxon>Bacteria</taxon>
        <taxon>Bacillati</taxon>
        <taxon>Bacillota</taxon>
        <taxon>Bacilli</taxon>
        <taxon>Bacillales</taxon>
        <taxon>Bacillaceae</taxon>
        <taxon>Neobacillus</taxon>
    </lineage>
</organism>
<evidence type="ECO:0000259" key="1">
    <source>
        <dbReference type="Pfam" id="PF01408"/>
    </source>
</evidence>
<evidence type="ECO:0000259" key="2">
    <source>
        <dbReference type="Pfam" id="PF22725"/>
    </source>
</evidence>
<dbReference type="Gene3D" id="3.40.50.720">
    <property type="entry name" value="NAD(P)-binding Rossmann-like Domain"/>
    <property type="match status" value="1"/>
</dbReference>
<name>A0A942T3M3_9BACI</name>
<accession>A0A942T3M3</accession>
<evidence type="ECO:0000313" key="3">
    <source>
        <dbReference type="EMBL" id="MBS4185745.1"/>
    </source>
</evidence>
<dbReference type="EMBL" id="JAGYPE010000006">
    <property type="protein sequence ID" value="MBS4185745.1"/>
    <property type="molecule type" value="Genomic_DNA"/>
</dbReference>
<protein>
    <submittedName>
        <fullName evidence="3">Gfo/Idh/MocA family oxidoreductase</fullName>
    </submittedName>
</protein>
<dbReference type="Gene3D" id="3.30.360.10">
    <property type="entry name" value="Dihydrodipicolinate Reductase, domain 2"/>
    <property type="match status" value="1"/>
</dbReference>
<comment type="caution">
    <text evidence="3">The sequence shown here is derived from an EMBL/GenBank/DDBJ whole genome shotgun (WGS) entry which is preliminary data.</text>
</comment>
<dbReference type="Pfam" id="PF22725">
    <property type="entry name" value="GFO_IDH_MocA_C3"/>
    <property type="match status" value="1"/>
</dbReference>
<sequence length="353" mass="38969">MKQEFGFAIVGSGLISTTYYEQISAIEGAKVVAVYSRKEDKAKSLADKAGADWYTDYQEMLKRKDIDIVSIITPSGTHADMAIEAARAGKHVIVEKPMDISLEKAQQMINVCREHHVKLSVISQHRFDSSTVKIKTDIDSGRFGKMVLGQAAVNWYRPQSYYDNSKWRGTWEMNGGGVLINQAIHTIDLFQYFMGEVESVYAHTAILAHEGIEVEDVAVATVKFKHGGLGTIVGTTAAYPGLSARLEIIGTNGTAVIENDQLLKHYLRNPNNEAEVLNLAAVENNNGRDRNYASVDPAALDGASHRLQFIDMINAILEDREPLVNGEEGIKPLKIILAIYQSARTGQPVDVKY</sequence>
<keyword evidence="5" id="KW-1185">Reference proteome</keyword>
<dbReference type="SUPFAM" id="SSF55347">
    <property type="entry name" value="Glyceraldehyde-3-phosphate dehydrogenase-like, C-terminal domain"/>
    <property type="match status" value="1"/>
</dbReference>
<gene>
    <name evidence="4" type="ORF">KHB02_012930</name>
    <name evidence="3" type="ORF">KHB02_30625</name>
</gene>
<dbReference type="AlphaFoldDB" id="A0A942T3M3"/>
<dbReference type="GO" id="GO:0000166">
    <property type="term" value="F:nucleotide binding"/>
    <property type="evidence" value="ECO:0007669"/>
    <property type="project" value="InterPro"/>
</dbReference>
<feature type="domain" description="Gfo/Idh/MocA-like oxidoreductase N-terminal" evidence="1">
    <location>
        <begin position="5"/>
        <end position="121"/>
    </location>
</feature>
<dbReference type="InterPro" id="IPR052515">
    <property type="entry name" value="Gfo/Idh/MocA_Oxidoreductase"/>
</dbReference>
<dbReference type="PANTHER" id="PTHR43249:SF1">
    <property type="entry name" value="D-GLUCOSIDE 3-DEHYDROGENASE"/>
    <property type="match status" value="1"/>
</dbReference>
<reference evidence="3" key="1">
    <citation type="submission" date="2021-05" db="EMBL/GenBank/DDBJ databases">
        <title>Novel Bacillus species.</title>
        <authorList>
            <person name="Liu G."/>
        </authorList>
    </citation>
    <scope>NUCLEOTIDE SEQUENCE</scope>
    <source>
        <strain evidence="3 5">FJAT-50051</strain>
    </source>
</reference>
<dbReference type="PANTHER" id="PTHR43249">
    <property type="entry name" value="UDP-N-ACETYL-2-AMINO-2-DEOXY-D-GLUCURONATE OXIDASE"/>
    <property type="match status" value="1"/>
</dbReference>
<dbReference type="Proteomes" id="UP000677265">
    <property type="component" value="Unassembled WGS sequence"/>
</dbReference>
<feature type="domain" description="GFO/IDH/MocA-like oxidoreductase" evidence="2">
    <location>
        <begin position="133"/>
        <end position="255"/>
    </location>
</feature>
<dbReference type="InterPro" id="IPR055170">
    <property type="entry name" value="GFO_IDH_MocA-like_dom"/>
</dbReference>
<dbReference type="InterPro" id="IPR036291">
    <property type="entry name" value="NAD(P)-bd_dom_sf"/>
</dbReference>
<dbReference type="InterPro" id="IPR000683">
    <property type="entry name" value="Gfo/Idh/MocA-like_OxRdtase_N"/>
</dbReference>
<dbReference type="RefSeq" id="WP_213145579.1">
    <property type="nucleotide sequence ID" value="NZ_JAGYPE020000020.1"/>
</dbReference>